<name>A0ABV9N2Y6_9FLAO</name>
<proteinExistence type="predicted"/>
<evidence type="ECO:0000313" key="2">
    <source>
        <dbReference type="EMBL" id="MFC4721153.1"/>
    </source>
</evidence>
<organism evidence="2 3">
    <name type="scientific">Geojedonia litorea</name>
    <dbReference type="NCBI Taxonomy" id="1268269"/>
    <lineage>
        <taxon>Bacteria</taxon>
        <taxon>Pseudomonadati</taxon>
        <taxon>Bacteroidota</taxon>
        <taxon>Flavobacteriia</taxon>
        <taxon>Flavobacteriales</taxon>
        <taxon>Flavobacteriaceae</taxon>
        <taxon>Geojedonia</taxon>
    </lineage>
</organism>
<accession>A0ABV9N2Y6</accession>
<evidence type="ECO:0000313" key="3">
    <source>
        <dbReference type="Proteomes" id="UP001595953"/>
    </source>
</evidence>
<dbReference type="InterPro" id="IPR011055">
    <property type="entry name" value="Dup_hybrid_motif"/>
</dbReference>
<dbReference type="Proteomes" id="UP001595953">
    <property type="component" value="Unassembled WGS sequence"/>
</dbReference>
<dbReference type="Gene3D" id="2.70.70.10">
    <property type="entry name" value="Glucose Permease (Domain IIA)"/>
    <property type="match status" value="1"/>
</dbReference>
<dbReference type="Pfam" id="PF01551">
    <property type="entry name" value="Peptidase_M23"/>
    <property type="match status" value="1"/>
</dbReference>
<keyword evidence="3" id="KW-1185">Reference proteome</keyword>
<dbReference type="RefSeq" id="WP_387960593.1">
    <property type="nucleotide sequence ID" value="NZ_JBHSGP010000005.1"/>
</dbReference>
<dbReference type="InterPro" id="IPR050570">
    <property type="entry name" value="Cell_wall_metabolism_enzyme"/>
</dbReference>
<comment type="caution">
    <text evidence="2">The sequence shown here is derived from an EMBL/GenBank/DDBJ whole genome shotgun (WGS) entry which is preliminary data.</text>
</comment>
<feature type="domain" description="M23ase beta-sheet core" evidence="1">
    <location>
        <begin position="97"/>
        <end position="195"/>
    </location>
</feature>
<gene>
    <name evidence="2" type="ORF">ACFO5O_02385</name>
</gene>
<dbReference type="CDD" id="cd12797">
    <property type="entry name" value="M23_peptidase"/>
    <property type="match status" value="1"/>
</dbReference>
<reference evidence="3" key="1">
    <citation type="journal article" date="2019" name="Int. J. Syst. Evol. Microbiol.">
        <title>The Global Catalogue of Microorganisms (GCM) 10K type strain sequencing project: providing services to taxonomists for standard genome sequencing and annotation.</title>
        <authorList>
            <consortium name="The Broad Institute Genomics Platform"/>
            <consortium name="The Broad Institute Genome Sequencing Center for Infectious Disease"/>
            <person name="Wu L."/>
            <person name="Ma J."/>
        </authorList>
    </citation>
    <scope>NUCLEOTIDE SEQUENCE [LARGE SCALE GENOMIC DNA]</scope>
    <source>
        <strain evidence="3">CCUG 63682</strain>
    </source>
</reference>
<protein>
    <submittedName>
        <fullName evidence="2">Peptidoglycan DD-metalloendopeptidase family protein</fullName>
    </submittedName>
</protein>
<dbReference type="SUPFAM" id="SSF51261">
    <property type="entry name" value="Duplicated hybrid motif"/>
    <property type="match status" value="1"/>
</dbReference>
<sequence length="233" mass="26011">MTNIQFSDFIAHISSKSLRVLDSNIPLKDYISLDLSKNNLALKAIDTSSSEALGNFVFSYITSNNAQVAFGGYNEVRNIYQRSTYFNQNDDATERNIHLGLDLWIEVDTPIYAPLEGTIHSFKNNENYGDYGPTLILKHNVNGVKFYTLYGHLSLASISNLKKGQQFKQGEEIATLGEASVNGDYPPHLHFQIIRDLQGFEGDYPGVCSQQDLEFYLGNCPDPNLLLKLTAGS</sequence>
<dbReference type="PANTHER" id="PTHR21666:SF270">
    <property type="entry name" value="MUREIN HYDROLASE ACTIVATOR ENVC"/>
    <property type="match status" value="1"/>
</dbReference>
<evidence type="ECO:0000259" key="1">
    <source>
        <dbReference type="Pfam" id="PF01551"/>
    </source>
</evidence>
<dbReference type="EMBL" id="JBHSGP010000005">
    <property type="protein sequence ID" value="MFC4721153.1"/>
    <property type="molecule type" value="Genomic_DNA"/>
</dbReference>
<dbReference type="PANTHER" id="PTHR21666">
    <property type="entry name" value="PEPTIDASE-RELATED"/>
    <property type="match status" value="1"/>
</dbReference>
<dbReference type="InterPro" id="IPR016047">
    <property type="entry name" value="M23ase_b-sheet_dom"/>
</dbReference>